<dbReference type="AlphaFoldDB" id="W8VE89"/>
<reference evidence="1 2" key="1">
    <citation type="journal article" date="2014" name="Proc. Natl. Acad. Sci. U.S.A.">
        <title>Molecular dissection of the evolution of carbapenem-resistant multilocus sequence type 258 Klebsiella pneumoniae.</title>
        <authorList>
            <person name="Deleo F.R."/>
            <person name="Chen L."/>
            <person name="Porcella S.F."/>
            <person name="Martens C.A."/>
            <person name="Kobayashi S.D."/>
            <person name="Porter A.R."/>
            <person name="Chavda K.D."/>
            <person name="Jacobs M.R."/>
            <person name="Mathema B."/>
            <person name="Olsen R.J."/>
            <person name="Bonomo R.A."/>
            <person name="Musser J.M."/>
            <person name="Kreiswirth B.N."/>
        </authorList>
    </citation>
    <scope>NUCLEOTIDE SEQUENCE [LARGE SCALE GENOMIC DNA]</scope>
    <source>
        <strain evidence="1">30684/NJST258_2</strain>
    </source>
</reference>
<dbReference type="HOGENOM" id="CLU_2934112_0_0_6"/>
<gene>
    <name evidence="1" type="ORF">KPNJ2_00921</name>
</gene>
<dbReference type="KEGG" id="kps:KPNJ2_00921"/>
<evidence type="ECO:0000313" key="2">
    <source>
        <dbReference type="Proteomes" id="UP000019586"/>
    </source>
</evidence>
<accession>W8VE89</accession>
<proteinExistence type="predicted"/>
<name>W8VE89_KLEPN</name>
<protein>
    <submittedName>
        <fullName evidence="1">Uncharacterized protein</fullName>
    </submittedName>
</protein>
<dbReference type="EMBL" id="CP006918">
    <property type="protein sequence ID" value="AHM77701.1"/>
    <property type="molecule type" value="Genomic_DNA"/>
</dbReference>
<dbReference type="Proteomes" id="UP000019586">
    <property type="component" value="Chromosome"/>
</dbReference>
<dbReference type="PATRIC" id="fig|1420013.3.peg.878"/>
<evidence type="ECO:0000313" key="1">
    <source>
        <dbReference type="EMBL" id="AHM77701.1"/>
    </source>
</evidence>
<organism evidence="1 2">
    <name type="scientific">Klebsiella pneumoniae 30684/NJST258_2</name>
    <dbReference type="NCBI Taxonomy" id="1420013"/>
    <lineage>
        <taxon>Bacteria</taxon>
        <taxon>Pseudomonadati</taxon>
        <taxon>Pseudomonadota</taxon>
        <taxon>Gammaproteobacteria</taxon>
        <taxon>Enterobacterales</taxon>
        <taxon>Enterobacteriaceae</taxon>
        <taxon>Klebsiella/Raoultella group</taxon>
        <taxon>Klebsiella</taxon>
        <taxon>Klebsiella pneumoniae complex</taxon>
    </lineage>
</organism>
<sequence>MSFSSDTLAISPSCFVLTDVVLNESSSQQHIKKNYRGNMNVCVAVLKKCHPEGNRRTKHQKEKKW</sequence>